<feature type="transmembrane region" description="Helical" evidence="16">
    <location>
        <begin position="91"/>
        <end position="116"/>
    </location>
</feature>
<dbReference type="PROSITE" id="PS00237">
    <property type="entry name" value="G_PROTEIN_RECEP_F1_1"/>
    <property type="match status" value="1"/>
</dbReference>
<comment type="caution">
    <text evidence="16">Lacks conserved residue(s) required for the propagation of feature annotation.</text>
</comment>
<evidence type="ECO:0000256" key="4">
    <source>
        <dbReference type="ARBA" id="ARBA00022606"/>
    </source>
</evidence>
<evidence type="ECO:0000259" key="17">
    <source>
        <dbReference type="PROSITE" id="PS50262"/>
    </source>
</evidence>
<dbReference type="AlphaFoldDB" id="A0A3M0LUQ9"/>
<dbReference type="FunFam" id="1.20.1070.10:FF:000090">
    <property type="entry name" value="Long-wave-sensitive opsin 1"/>
    <property type="match status" value="1"/>
</dbReference>
<sequence length="409" mass="45410">MATGVWDGAVFAARRRNDDDDTTRDSVFTYTNSNNTRGPFEGPNYHIAPRWVYNLTSLWMIFVVVASVFTNGLVLVATAKFKKLRHPLNWILVNLAVADLGETVIASTISVVNQIFGYFILGHPMCVIEGYTVSACGITALWSLAIISWERWFVVCKPFGNIKFDGKLAVAGVLFSWIWACTWTAPPIFGWSRYWPHGLKTSCGPDVFSGSSDPGVQSYMLVLMITCCIFPLSVIIFCYLQVWMAIRAVAAQQKESESTQKAEKRCRAWWGGDDPGLLLLLGALRRVRTASPPANPGYAFHPLTAAVPAFFAKSATIYNPIIYVFMNRQTGEGRTWGHTWDTPGGTYGHGDNGVWDRVTIYNPIIYVCMDRQFRNCILQLFGKKVDDGSEVSTSRTEVSSVSNSSVSPA</sequence>
<dbReference type="PROSITE" id="PS50262">
    <property type="entry name" value="G_PROTEIN_RECEP_F1_2"/>
    <property type="match status" value="1"/>
</dbReference>
<dbReference type="GO" id="GO:0007602">
    <property type="term" value="P:phototransduction"/>
    <property type="evidence" value="ECO:0007669"/>
    <property type="project" value="UniProtKB-KW"/>
</dbReference>
<dbReference type="InterPro" id="IPR050125">
    <property type="entry name" value="GPCR_opsins"/>
</dbReference>
<dbReference type="Proteomes" id="UP000269221">
    <property type="component" value="Unassembled WGS sequence"/>
</dbReference>
<protein>
    <recommendedName>
        <fullName evidence="17">G-protein coupled receptors family 1 profile domain-containing protein</fullName>
    </recommendedName>
</protein>
<reference evidence="18 19" key="1">
    <citation type="submission" date="2018-07" db="EMBL/GenBank/DDBJ databases">
        <title>A high quality draft genome assembly of the barn swallow (H. rustica rustica).</title>
        <authorList>
            <person name="Formenti G."/>
            <person name="Chiara M."/>
            <person name="Poveda L."/>
            <person name="Francoijs K.-J."/>
            <person name="Bonisoli-Alquati A."/>
            <person name="Canova L."/>
            <person name="Gianfranceschi L."/>
            <person name="Horner D.S."/>
            <person name="Saino N."/>
        </authorList>
    </citation>
    <scope>NUCLEOTIDE SEQUENCE [LARGE SCALE GENOMIC DNA]</scope>
    <source>
        <strain evidence="18">Chelidonia</strain>
        <tissue evidence="18">Blood</tissue>
    </source>
</reference>
<dbReference type="InterPro" id="IPR001760">
    <property type="entry name" value="Opsin"/>
</dbReference>
<evidence type="ECO:0000256" key="15">
    <source>
        <dbReference type="ARBA" id="ARBA00023305"/>
    </source>
</evidence>
<feature type="transmembrane region" description="Helical" evidence="16">
    <location>
        <begin position="219"/>
        <end position="240"/>
    </location>
</feature>
<keyword evidence="12 16" id="KW-0675">Receptor</keyword>
<evidence type="ECO:0000256" key="5">
    <source>
        <dbReference type="ARBA" id="ARBA00022692"/>
    </source>
</evidence>
<feature type="domain" description="G-protein coupled receptors family 1 profile" evidence="17">
    <location>
        <begin position="70"/>
        <end position="323"/>
    </location>
</feature>
<dbReference type="GO" id="GO:0016037">
    <property type="term" value="P:light absorption"/>
    <property type="evidence" value="ECO:0007669"/>
    <property type="project" value="UniProtKB-ARBA"/>
</dbReference>
<gene>
    <name evidence="18" type="ORF">DUI87_00269</name>
</gene>
<keyword evidence="10 16" id="KW-0472">Membrane</keyword>
<keyword evidence="7 16" id="KW-1133">Transmembrane helix</keyword>
<comment type="subcellular location">
    <subcellularLocation>
        <location evidence="1 16">Membrane</location>
        <topology evidence="1 16">Multi-pass membrane protein</topology>
    </subcellularLocation>
</comment>
<name>A0A3M0LUQ9_HIRRU</name>
<dbReference type="EMBL" id="QRBI01000040">
    <property type="protein sequence ID" value="RMC22727.1"/>
    <property type="molecule type" value="Genomic_DNA"/>
</dbReference>
<dbReference type="PANTHER" id="PTHR24240">
    <property type="entry name" value="OPSIN"/>
    <property type="match status" value="1"/>
</dbReference>
<dbReference type="SUPFAM" id="SSF81321">
    <property type="entry name" value="Family A G protein-coupled receptor-like"/>
    <property type="match status" value="1"/>
</dbReference>
<dbReference type="GO" id="GO:0004930">
    <property type="term" value="F:G protein-coupled receptor activity"/>
    <property type="evidence" value="ECO:0007669"/>
    <property type="project" value="UniProtKB-KW"/>
</dbReference>
<dbReference type="InterPro" id="IPR027430">
    <property type="entry name" value="Retinal_BS"/>
</dbReference>
<keyword evidence="15" id="KW-0844">Vision</keyword>
<feature type="transmembrane region" description="Helical" evidence="16">
    <location>
        <begin position="128"/>
        <end position="147"/>
    </location>
</feature>
<dbReference type="GO" id="GO:0007601">
    <property type="term" value="P:visual perception"/>
    <property type="evidence" value="ECO:0007669"/>
    <property type="project" value="UniProtKB-KW"/>
</dbReference>
<evidence type="ECO:0000256" key="7">
    <source>
        <dbReference type="ARBA" id="ARBA00022989"/>
    </source>
</evidence>
<evidence type="ECO:0000256" key="11">
    <source>
        <dbReference type="ARBA" id="ARBA00023157"/>
    </source>
</evidence>
<evidence type="ECO:0000313" key="19">
    <source>
        <dbReference type="Proteomes" id="UP000269221"/>
    </source>
</evidence>
<feature type="transmembrane region" description="Helical" evidence="16">
    <location>
        <begin position="168"/>
        <end position="189"/>
    </location>
</feature>
<evidence type="ECO:0000313" key="18">
    <source>
        <dbReference type="EMBL" id="RMC22727.1"/>
    </source>
</evidence>
<keyword evidence="11" id="KW-1015">Disulfide bond</keyword>
<keyword evidence="3" id="KW-0597">Phosphoprotein</keyword>
<dbReference type="PRINTS" id="PR00237">
    <property type="entry name" value="GPCRRHODOPSN"/>
</dbReference>
<dbReference type="Pfam" id="PF00001">
    <property type="entry name" value="7tm_1"/>
    <property type="match status" value="1"/>
</dbReference>
<dbReference type="InterPro" id="IPR017452">
    <property type="entry name" value="GPCR_Rhodpsn_7TM"/>
</dbReference>
<keyword evidence="13" id="KW-0325">Glycoprotein</keyword>
<comment type="similarity">
    <text evidence="16">Belongs to the G-protein coupled receptor 1 family. Opsin subfamily.</text>
</comment>
<evidence type="ECO:0000256" key="13">
    <source>
        <dbReference type="ARBA" id="ARBA00023180"/>
    </source>
</evidence>
<dbReference type="InterPro" id="IPR000276">
    <property type="entry name" value="GPCR_Rhodpsn"/>
</dbReference>
<keyword evidence="6 16" id="KW-0681">Retinal protein</keyword>
<keyword evidence="8 16" id="KW-0157">Chromophore</keyword>
<keyword evidence="19" id="KW-1185">Reference proteome</keyword>
<organism evidence="18 19">
    <name type="scientific">Hirundo rustica rustica</name>
    <dbReference type="NCBI Taxonomy" id="333673"/>
    <lineage>
        <taxon>Eukaryota</taxon>
        <taxon>Metazoa</taxon>
        <taxon>Chordata</taxon>
        <taxon>Craniata</taxon>
        <taxon>Vertebrata</taxon>
        <taxon>Euteleostomi</taxon>
        <taxon>Archelosauria</taxon>
        <taxon>Archosauria</taxon>
        <taxon>Dinosauria</taxon>
        <taxon>Saurischia</taxon>
        <taxon>Theropoda</taxon>
        <taxon>Coelurosauria</taxon>
        <taxon>Aves</taxon>
        <taxon>Neognathae</taxon>
        <taxon>Neoaves</taxon>
        <taxon>Telluraves</taxon>
        <taxon>Australaves</taxon>
        <taxon>Passeriformes</taxon>
        <taxon>Sylvioidea</taxon>
        <taxon>Hirundinidae</taxon>
        <taxon>Hirundo</taxon>
    </lineage>
</organism>
<evidence type="ECO:0000256" key="3">
    <source>
        <dbReference type="ARBA" id="ARBA00022553"/>
    </source>
</evidence>
<feature type="transmembrane region" description="Helical" evidence="16">
    <location>
        <begin position="58"/>
        <end position="79"/>
    </location>
</feature>
<dbReference type="InterPro" id="IPR000378">
    <property type="entry name" value="Opsin_red/grn"/>
</dbReference>
<evidence type="ECO:0000256" key="1">
    <source>
        <dbReference type="ARBA" id="ARBA00004141"/>
    </source>
</evidence>
<dbReference type="PRINTS" id="PR00575">
    <property type="entry name" value="OPSINREDGRN"/>
</dbReference>
<evidence type="ECO:0000256" key="12">
    <source>
        <dbReference type="ARBA" id="ARBA00023170"/>
    </source>
</evidence>
<evidence type="ECO:0000256" key="10">
    <source>
        <dbReference type="ARBA" id="ARBA00023136"/>
    </source>
</evidence>
<dbReference type="OrthoDB" id="8545112at2759"/>
<accession>A0A3M0LUQ9</accession>
<dbReference type="PRINTS" id="PR00238">
    <property type="entry name" value="OPSIN"/>
</dbReference>
<keyword evidence="5 16" id="KW-0812">Transmembrane</keyword>
<evidence type="ECO:0000256" key="16">
    <source>
        <dbReference type="RuleBase" id="RU004951"/>
    </source>
</evidence>
<keyword evidence="2 16" id="KW-0600">Photoreceptor protein</keyword>
<dbReference type="GO" id="GO:0016020">
    <property type="term" value="C:membrane"/>
    <property type="evidence" value="ECO:0007669"/>
    <property type="project" value="UniProtKB-SubCell"/>
</dbReference>
<evidence type="ECO:0000256" key="8">
    <source>
        <dbReference type="ARBA" id="ARBA00022991"/>
    </source>
</evidence>
<dbReference type="PROSITE" id="PS00238">
    <property type="entry name" value="OPSIN"/>
    <property type="match status" value="1"/>
</dbReference>
<keyword evidence="4 16" id="KW-0716">Sensory transduction</keyword>
<evidence type="ECO:0000256" key="14">
    <source>
        <dbReference type="ARBA" id="ARBA00023224"/>
    </source>
</evidence>
<evidence type="ECO:0000256" key="2">
    <source>
        <dbReference type="ARBA" id="ARBA00022543"/>
    </source>
</evidence>
<comment type="caution">
    <text evidence="18">The sequence shown here is derived from an EMBL/GenBank/DDBJ whole genome shotgun (WGS) entry which is preliminary data.</text>
</comment>
<proteinExistence type="inferred from homology"/>
<dbReference type="STRING" id="333673.A0A3M0LUQ9"/>
<keyword evidence="9 16" id="KW-0297">G-protein coupled receptor</keyword>
<keyword evidence="14 16" id="KW-0807">Transducer</keyword>
<dbReference type="Gene3D" id="1.20.1070.10">
    <property type="entry name" value="Rhodopsin 7-helix transmembrane proteins"/>
    <property type="match status" value="1"/>
</dbReference>
<evidence type="ECO:0000256" key="9">
    <source>
        <dbReference type="ARBA" id="ARBA00023040"/>
    </source>
</evidence>
<evidence type="ECO:0000256" key="6">
    <source>
        <dbReference type="ARBA" id="ARBA00022925"/>
    </source>
</evidence>
<dbReference type="GO" id="GO:0009881">
    <property type="term" value="F:photoreceptor activity"/>
    <property type="evidence" value="ECO:0007669"/>
    <property type="project" value="UniProtKB-KW"/>
</dbReference>